<evidence type="ECO:0000256" key="3">
    <source>
        <dbReference type="ARBA" id="ARBA00022840"/>
    </source>
</evidence>
<comment type="caution">
    <text evidence="5">The sequence shown here is derived from an EMBL/GenBank/DDBJ whole genome shotgun (WGS) entry which is preliminary data.</text>
</comment>
<keyword evidence="2" id="KW-0547">Nucleotide-binding</keyword>
<dbReference type="Proteomes" id="UP001596500">
    <property type="component" value="Unassembled WGS sequence"/>
</dbReference>
<dbReference type="SMART" id="SM00382">
    <property type="entry name" value="AAA"/>
    <property type="match status" value="1"/>
</dbReference>
<dbReference type="InterPro" id="IPR050153">
    <property type="entry name" value="Metal_Ion_Import_ABC"/>
</dbReference>
<protein>
    <submittedName>
        <fullName evidence="5">ABC transporter ATP-binding protein</fullName>
    </submittedName>
</protein>
<dbReference type="RefSeq" id="WP_379866832.1">
    <property type="nucleotide sequence ID" value="NZ_JBHTBW010000061.1"/>
</dbReference>
<gene>
    <name evidence="5" type="ORF">ACFQNG_16860</name>
</gene>
<dbReference type="Gene3D" id="3.40.50.300">
    <property type="entry name" value="P-loop containing nucleotide triphosphate hydrolases"/>
    <property type="match status" value="1"/>
</dbReference>
<dbReference type="GO" id="GO:0005524">
    <property type="term" value="F:ATP binding"/>
    <property type="evidence" value="ECO:0007669"/>
    <property type="project" value="UniProtKB-KW"/>
</dbReference>
<dbReference type="InterPro" id="IPR017871">
    <property type="entry name" value="ABC_transporter-like_CS"/>
</dbReference>
<sequence>MVIELSHVSWKREEQWILQDVSWRVKAGEHWCLVGLNGSGKTTLLRLVNGYIWPTSGSVRVLGRLFGETDVRALRKEIGWVSSSLLQQLHGHETAERIVLSGKYASIGLYDQPTPAEWEKARSLLEMFGCGNLIQRKYDTLSQGERQRVLIARALMADPALLILDEPCVGLDLLAREQVLRMIEGIATQPDAPTLIYVTHYIEEVMPCFSKTLLLKQGCVHTQGQTSEVLTSSGLSRFFGVPLEVSRRQGRYWLDHMSLEPFATGNGMGEKR</sequence>
<organism evidence="5 6">
    <name type="scientific">Laceyella putida</name>
    <dbReference type="NCBI Taxonomy" id="110101"/>
    <lineage>
        <taxon>Bacteria</taxon>
        <taxon>Bacillati</taxon>
        <taxon>Bacillota</taxon>
        <taxon>Bacilli</taxon>
        <taxon>Bacillales</taxon>
        <taxon>Thermoactinomycetaceae</taxon>
        <taxon>Laceyella</taxon>
    </lineage>
</organism>
<reference evidence="6" key="1">
    <citation type="journal article" date="2019" name="Int. J. Syst. Evol. Microbiol.">
        <title>The Global Catalogue of Microorganisms (GCM) 10K type strain sequencing project: providing services to taxonomists for standard genome sequencing and annotation.</title>
        <authorList>
            <consortium name="The Broad Institute Genomics Platform"/>
            <consortium name="The Broad Institute Genome Sequencing Center for Infectious Disease"/>
            <person name="Wu L."/>
            <person name="Ma J."/>
        </authorList>
    </citation>
    <scope>NUCLEOTIDE SEQUENCE [LARGE SCALE GENOMIC DNA]</scope>
    <source>
        <strain evidence="6">CGMCC 1.12942</strain>
    </source>
</reference>
<name>A0ABW2RP44_9BACL</name>
<proteinExistence type="predicted"/>
<dbReference type="PROSITE" id="PS00211">
    <property type="entry name" value="ABC_TRANSPORTER_1"/>
    <property type="match status" value="1"/>
</dbReference>
<dbReference type="InterPro" id="IPR003439">
    <property type="entry name" value="ABC_transporter-like_ATP-bd"/>
</dbReference>
<dbReference type="SUPFAM" id="SSF52540">
    <property type="entry name" value="P-loop containing nucleoside triphosphate hydrolases"/>
    <property type="match status" value="1"/>
</dbReference>
<dbReference type="PANTHER" id="PTHR42734">
    <property type="entry name" value="METAL TRANSPORT SYSTEM ATP-BINDING PROTEIN TM_0124-RELATED"/>
    <property type="match status" value="1"/>
</dbReference>
<evidence type="ECO:0000256" key="2">
    <source>
        <dbReference type="ARBA" id="ARBA00022741"/>
    </source>
</evidence>
<accession>A0ABW2RP44</accession>
<evidence type="ECO:0000256" key="1">
    <source>
        <dbReference type="ARBA" id="ARBA00022448"/>
    </source>
</evidence>
<evidence type="ECO:0000313" key="5">
    <source>
        <dbReference type="EMBL" id="MFC7442745.1"/>
    </source>
</evidence>
<evidence type="ECO:0000313" key="6">
    <source>
        <dbReference type="Proteomes" id="UP001596500"/>
    </source>
</evidence>
<dbReference type="Pfam" id="PF00005">
    <property type="entry name" value="ABC_tran"/>
    <property type="match status" value="1"/>
</dbReference>
<dbReference type="EMBL" id="JBHTBW010000061">
    <property type="protein sequence ID" value="MFC7442745.1"/>
    <property type="molecule type" value="Genomic_DNA"/>
</dbReference>
<keyword evidence="3 5" id="KW-0067">ATP-binding</keyword>
<feature type="domain" description="ABC transporter" evidence="4">
    <location>
        <begin position="3"/>
        <end position="242"/>
    </location>
</feature>
<keyword evidence="1" id="KW-0813">Transport</keyword>
<dbReference type="InterPro" id="IPR027417">
    <property type="entry name" value="P-loop_NTPase"/>
</dbReference>
<evidence type="ECO:0000259" key="4">
    <source>
        <dbReference type="PROSITE" id="PS50893"/>
    </source>
</evidence>
<dbReference type="PROSITE" id="PS50893">
    <property type="entry name" value="ABC_TRANSPORTER_2"/>
    <property type="match status" value="1"/>
</dbReference>
<dbReference type="InterPro" id="IPR003593">
    <property type="entry name" value="AAA+_ATPase"/>
</dbReference>
<keyword evidence="6" id="KW-1185">Reference proteome</keyword>